<dbReference type="InterPro" id="IPR036397">
    <property type="entry name" value="RNaseH_sf"/>
</dbReference>
<dbReference type="SUPFAM" id="SSF56672">
    <property type="entry name" value="DNA/RNA polymerases"/>
    <property type="match status" value="1"/>
</dbReference>
<dbReference type="GO" id="GO:0005634">
    <property type="term" value="C:nucleus"/>
    <property type="evidence" value="ECO:0007669"/>
    <property type="project" value="UniProtKB-ARBA"/>
</dbReference>
<dbReference type="GO" id="GO:0015074">
    <property type="term" value="P:DNA integration"/>
    <property type="evidence" value="ECO:0007669"/>
    <property type="project" value="InterPro"/>
</dbReference>
<organism evidence="10 11">
    <name type="scientific">Pseudoloma neurophilia</name>
    <dbReference type="NCBI Taxonomy" id="146866"/>
    <lineage>
        <taxon>Eukaryota</taxon>
        <taxon>Fungi</taxon>
        <taxon>Fungi incertae sedis</taxon>
        <taxon>Microsporidia</taxon>
        <taxon>Pseudoloma</taxon>
    </lineage>
</organism>
<feature type="domain" description="Reverse transcriptase" evidence="8">
    <location>
        <begin position="172"/>
        <end position="351"/>
    </location>
</feature>
<dbReference type="InterPro" id="IPR050951">
    <property type="entry name" value="Retrovirus_Pol_polyprotein"/>
</dbReference>
<dbReference type="InterPro" id="IPR041588">
    <property type="entry name" value="Integrase_H2C2"/>
</dbReference>
<dbReference type="GO" id="GO:0008233">
    <property type="term" value="F:peptidase activity"/>
    <property type="evidence" value="ECO:0007669"/>
    <property type="project" value="UniProtKB-KW"/>
</dbReference>
<sequence>MAKKLNLKIENKHYECVTASGTETGLGTSTVRLKTPISESQVEMFILESLGFDECILGYTACRDLNISFEPEVNIDENDQPMITPRCLTVSISDVSSNKNDHVFVNELVDLDNRIVEILKTTKALEKKTGMLLIDEMHRIQLLDPSKINSARPYRKDQNTREQIQKEIRKLLDDDKIIESDTPFLSPVVLVAKSDGSRRFCIDYRALNMNTIRQQYPIPHIQDMFNLLKKARVFTKLDLESAYHQVRIHPDDQAKTGFITQDGIYEWKVMPFGLKNAPFTFQRIINKVLKDAINIFVLVYLDDICIFAENEDENLRYVQWVLTRLREVGLKINVKKCQFLKSTVQFLGFQVGNGKISLTDDQLAETTKLQSPKNRKELASLLGFLGYVRNFIPNFSNRLDPLYKMLRKGSSFAMTDEMHEIIKEVKNDMIKYRTLELPDLEKTFVIYTDASSFGMGAALCQEKEDGGLIVVQWASKRFLPREINYTVTEKECLSIIWALEKFRYFLHKQVIIRNDHQALNWLLGQKEPRGRIARWIMKLSNFDYRFEYIKGKLNNLADALSRGVIENIQIMKIQAKTIKELSDTEKQEIMFHAHSMTGHSGREPMRAYIKRNIDWRNMRHDIEGFISKCEICRNYKKGKENFQKYRSEITGPFDKVGIDLIGPLPRDDESGNRYIIAATDYATRWAEACAIKSKKKEEIGKFIYERIFLRHGPPKELISDQGLEFLNDIVRKMCQRSKTKHSSVSAYNPQCNGVVERFNRTFINKLAKMVSADPSKWADYVNVSLYCYNVSEIERLKASPFKLLYGRDPYDYTLEKLSNEHHKTKSLAEINLIRKELMENVINKRLSEIEKLPTGNSPDDLQVGQLVRKRKSPLEKGNKLDPLWTDPFWITKKVGRGCYWIQGLSGNTMKVNRRDLDPIDDLDQSELSFEEGVVLPIMNDV</sequence>
<dbReference type="Gene3D" id="1.10.340.70">
    <property type="match status" value="1"/>
</dbReference>
<dbReference type="CDD" id="cd01647">
    <property type="entry name" value="RT_LTR"/>
    <property type="match status" value="1"/>
</dbReference>
<dbReference type="PANTHER" id="PTHR37984:SF5">
    <property type="entry name" value="PROTEIN NYNRIN-LIKE"/>
    <property type="match status" value="1"/>
</dbReference>
<dbReference type="InterPro" id="IPR012337">
    <property type="entry name" value="RNaseH-like_sf"/>
</dbReference>
<keyword evidence="2" id="KW-0808">Transferase</keyword>
<keyword evidence="3" id="KW-0548">Nucleotidyltransferase</keyword>
<evidence type="ECO:0000259" key="8">
    <source>
        <dbReference type="PROSITE" id="PS50878"/>
    </source>
</evidence>
<dbReference type="OrthoDB" id="2194574at2759"/>
<dbReference type="GO" id="GO:0006508">
    <property type="term" value="P:proteolysis"/>
    <property type="evidence" value="ECO:0007669"/>
    <property type="project" value="UniProtKB-KW"/>
</dbReference>
<keyword evidence="6" id="KW-0378">Hydrolase</keyword>
<dbReference type="AlphaFoldDB" id="A0A0R0LVS4"/>
<evidence type="ECO:0000256" key="3">
    <source>
        <dbReference type="ARBA" id="ARBA00022695"/>
    </source>
</evidence>
<evidence type="ECO:0000313" key="10">
    <source>
        <dbReference type="EMBL" id="KRH93475.1"/>
    </source>
</evidence>
<dbReference type="CDD" id="cd09274">
    <property type="entry name" value="RNase_HI_RT_Ty3"/>
    <property type="match status" value="1"/>
</dbReference>
<gene>
    <name evidence="10" type="ORF">M153_8410002973</name>
</gene>
<dbReference type="SUPFAM" id="SSF53098">
    <property type="entry name" value="Ribonuclease H-like"/>
    <property type="match status" value="1"/>
</dbReference>
<dbReference type="PANTHER" id="PTHR37984">
    <property type="entry name" value="PROTEIN CBG26694"/>
    <property type="match status" value="1"/>
</dbReference>
<evidence type="ECO:0000259" key="9">
    <source>
        <dbReference type="PROSITE" id="PS50994"/>
    </source>
</evidence>
<dbReference type="GO" id="GO:0003676">
    <property type="term" value="F:nucleic acid binding"/>
    <property type="evidence" value="ECO:0007669"/>
    <property type="project" value="InterPro"/>
</dbReference>
<dbReference type="GO" id="GO:0003964">
    <property type="term" value="F:RNA-directed DNA polymerase activity"/>
    <property type="evidence" value="ECO:0007669"/>
    <property type="project" value="UniProtKB-KW"/>
</dbReference>
<evidence type="ECO:0000256" key="1">
    <source>
        <dbReference type="ARBA" id="ARBA00022670"/>
    </source>
</evidence>
<dbReference type="Pfam" id="PF00665">
    <property type="entry name" value="rve"/>
    <property type="match status" value="1"/>
</dbReference>
<proteinExistence type="predicted"/>
<dbReference type="GO" id="GO:0004519">
    <property type="term" value="F:endonuclease activity"/>
    <property type="evidence" value="ECO:0007669"/>
    <property type="project" value="UniProtKB-KW"/>
</dbReference>
<evidence type="ECO:0000313" key="11">
    <source>
        <dbReference type="Proteomes" id="UP000051530"/>
    </source>
</evidence>
<protein>
    <submittedName>
        <fullName evidence="10">LTR retrotransposon</fullName>
    </submittedName>
</protein>
<dbReference type="PROSITE" id="PS50878">
    <property type="entry name" value="RT_POL"/>
    <property type="match status" value="1"/>
</dbReference>
<dbReference type="Pfam" id="PF00078">
    <property type="entry name" value="RVT_1"/>
    <property type="match status" value="1"/>
</dbReference>
<evidence type="ECO:0000256" key="6">
    <source>
        <dbReference type="ARBA" id="ARBA00022801"/>
    </source>
</evidence>
<evidence type="ECO:0000256" key="7">
    <source>
        <dbReference type="ARBA" id="ARBA00022918"/>
    </source>
</evidence>
<dbReference type="Gene3D" id="3.30.70.270">
    <property type="match status" value="2"/>
</dbReference>
<evidence type="ECO:0000256" key="5">
    <source>
        <dbReference type="ARBA" id="ARBA00022759"/>
    </source>
</evidence>
<dbReference type="InterPro" id="IPR041373">
    <property type="entry name" value="RT_RNaseH"/>
</dbReference>
<dbReference type="Pfam" id="PF17917">
    <property type="entry name" value="RT_RNaseH"/>
    <property type="match status" value="1"/>
</dbReference>
<keyword evidence="4" id="KW-0540">Nuclease</keyword>
<reference evidence="10 11" key="1">
    <citation type="submission" date="2015-07" db="EMBL/GenBank/DDBJ databases">
        <title>The genome of Pseudoloma neurophilia, a relevant intracellular parasite of the zebrafish.</title>
        <authorList>
            <person name="Ndikumana S."/>
            <person name="Pelin A."/>
            <person name="Sanders J."/>
            <person name="Corradi N."/>
        </authorList>
    </citation>
    <scope>NUCLEOTIDE SEQUENCE [LARGE SCALE GENOMIC DNA]</scope>
    <source>
        <strain evidence="10 11">MK1</strain>
    </source>
</reference>
<keyword evidence="1" id="KW-0645">Protease</keyword>
<dbReference type="InterPro" id="IPR043502">
    <property type="entry name" value="DNA/RNA_pol_sf"/>
</dbReference>
<dbReference type="Gene3D" id="3.10.10.10">
    <property type="entry name" value="HIV Type 1 Reverse Transcriptase, subunit A, domain 1"/>
    <property type="match status" value="1"/>
</dbReference>
<dbReference type="Pfam" id="PF17921">
    <property type="entry name" value="Integrase_H2C2"/>
    <property type="match status" value="1"/>
</dbReference>
<dbReference type="InterPro" id="IPR001584">
    <property type="entry name" value="Integrase_cat-core"/>
</dbReference>
<dbReference type="FunFam" id="3.10.10.10:FF:000007">
    <property type="entry name" value="Retrovirus-related Pol polyprotein from transposon 17.6-like Protein"/>
    <property type="match status" value="1"/>
</dbReference>
<evidence type="ECO:0000256" key="2">
    <source>
        <dbReference type="ARBA" id="ARBA00022679"/>
    </source>
</evidence>
<keyword evidence="7" id="KW-0695">RNA-directed DNA polymerase</keyword>
<keyword evidence="11" id="KW-1185">Reference proteome</keyword>
<feature type="domain" description="Integrase catalytic" evidence="9">
    <location>
        <begin position="648"/>
        <end position="808"/>
    </location>
</feature>
<dbReference type="PROSITE" id="PS50994">
    <property type="entry name" value="INTEGRASE"/>
    <property type="match status" value="1"/>
</dbReference>
<keyword evidence="5" id="KW-0255">Endonuclease</keyword>
<accession>A0A0R0LVS4</accession>
<dbReference type="Proteomes" id="UP000051530">
    <property type="component" value="Unassembled WGS sequence"/>
</dbReference>
<name>A0A0R0LVS4_9MICR</name>
<comment type="caution">
    <text evidence="10">The sequence shown here is derived from an EMBL/GenBank/DDBJ whole genome shotgun (WGS) entry which is preliminary data.</text>
</comment>
<dbReference type="EMBL" id="LGUB01000322">
    <property type="protein sequence ID" value="KRH93475.1"/>
    <property type="molecule type" value="Genomic_DNA"/>
</dbReference>
<dbReference type="VEuPathDB" id="MicrosporidiaDB:M153_8410002973"/>
<dbReference type="Gene3D" id="3.30.420.10">
    <property type="entry name" value="Ribonuclease H-like superfamily/Ribonuclease H"/>
    <property type="match status" value="1"/>
</dbReference>
<dbReference type="InterPro" id="IPR043128">
    <property type="entry name" value="Rev_trsase/Diguanyl_cyclase"/>
</dbReference>
<dbReference type="InterPro" id="IPR000477">
    <property type="entry name" value="RT_dom"/>
</dbReference>
<evidence type="ECO:0000256" key="4">
    <source>
        <dbReference type="ARBA" id="ARBA00022722"/>
    </source>
</evidence>